<dbReference type="InterPro" id="IPR022205">
    <property type="entry name" value="DUF3732"/>
</dbReference>
<evidence type="ECO:0000313" key="2">
    <source>
        <dbReference type="EMBL" id="RRN05390.1"/>
    </source>
</evidence>
<protein>
    <submittedName>
        <fullName evidence="2">DUF3732 domain-containing protein</fullName>
    </submittedName>
</protein>
<reference evidence="2 3" key="1">
    <citation type="submission" date="2018-11" db="EMBL/GenBank/DDBJ databases">
        <title>Whole genome sequence of Bibersteinia trehalosi strain OADDL-BT1 an multidrug resistant pathogen isolate.</title>
        <authorList>
            <person name="Couger M."/>
            <person name="Ramachandran A."/>
        </authorList>
    </citation>
    <scope>NUCLEOTIDE SEQUENCE [LARGE SCALE GENOMIC DNA]</scope>
    <source>
        <strain evidence="2 3">OADDL-BT1</strain>
    </source>
</reference>
<sequence length="659" mass="77307">MKTIIYEIGVLDKNRIIHKVMLREGLNIITGKSSTGKSAIIEIFDYCFASSEYNIPKGVITDVAELYYLYIQINNAFFVLGRYANRNNKCFFSREENYIENKIGNCYFDDRKSLTLINYKEQLNRLFIDLTDVDESIMTKEYRGKAQGRPSVRDFISFNLQHQNLIANKHALFYRFDEKEKRDRVIRNARIFLGFVDQQFYILSQEKEAIEYKLKQLNREKKFYERYRKEKTPNIKYKLNIISALMGIDKLPITHEDILQNPSNSKEILDKFITVDKIIPDSDKGAKYYQELYSELDENNIRLKESYIKRDSIKESLDREKLLSRSLSHADTPDKVILGSLECPLCHSKSDTLTDSAKALNDAIVHLSDRLILNTKLKSQLEVSLRDVENDIKDIKSRNKIIKDAIEKISYNNKLPKLNTQVETLGMAKGELLFMIDNLSGADNNSEEEINELSNEIEVINRKLDKYNIEHEITKAENRINSIMADIANELDFEEGYKPINLKFSLGSFDLYHETNNSKIYLRAMGSGANWLYSHITLFLALHQYFIENNKCVIPSVLFFDQPTQVYFPNFKKDNYEVFDKKTINELEKNQDQYDEDIRSVEKLFMQLALYCKRLKEKYGYSPQVIITDHADDLYLGDDFRFEDFVNNNRWRKKGFIDS</sequence>
<dbReference type="Pfam" id="PF12532">
    <property type="entry name" value="DUF3732"/>
    <property type="match status" value="1"/>
</dbReference>
<dbReference type="RefSeq" id="WP_125134415.1">
    <property type="nucleotide sequence ID" value="NZ_RRUC01000008.1"/>
</dbReference>
<dbReference type="Proteomes" id="UP000276010">
    <property type="component" value="Unassembled WGS sequence"/>
</dbReference>
<organism evidence="2 3">
    <name type="scientific">Bibersteinia trehalosi</name>
    <name type="common">Pasteurella trehalosi</name>
    <dbReference type="NCBI Taxonomy" id="47735"/>
    <lineage>
        <taxon>Bacteria</taxon>
        <taxon>Pseudomonadati</taxon>
        <taxon>Pseudomonadota</taxon>
        <taxon>Gammaproteobacteria</taxon>
        <taxon>Pasteurellales</taxon>
        <taxon>Pasteurellaceae</taxon>
        <taxon>Bibersteinia</taxon>
    </lineage>
</organism>
<evidence type="ECO:0000313" key="3">
    <source>
        <dbReference type="Proteomes" id="UP000276010"/>
    </source>
</evidence>
<feature type="coiled-coil region" evidence="1">
    <location>
        <begin position="436"/>
        <end position="477"/>
    </location>
</feature>
<dbReference type="InterPro" id="IPR027417">
    <property type="entry name" value="P-loop_NTPase"/>
</dbReference>
<name>A0A426FKE9_BIBTR</name>
<accession>A0A426FKE9</accession>
<dbReference type="Gene3D" id="3.40.50.300">
    <property type="entry name" value="P-loop containing nucleotide triphosphate hydrolases"/>
    <property type="match status" value="1"/>
</dbReference>
<evidence type="ECO:0000256" key="1">
    <source>
        <dbReference type="SAM" id="Coils"/>
    </source>
</evidence>
<proteinExistence type="predicted"/>
<comment type="caution">
    <text evidence="2">The sequence shown here is derived from an EMBL/GenBank/DDBJ whole genome shotgun (WGS) entry which is preliminary data.</text>
</comment>
<dbReference type="EMBL" id="RRUC01000008">
    <property type="protein sequence ID" value="RRN05390.1"/>
    <property type="molecule type" value="Genomic_DNA"/>
</dbReference>
<feature type="coiled-coil region" evidence="1">
    <location>
        <begin position="378"/>
        <end position="405"/>
    </location>
</feature>
<gene>
    <name evidence="2" type="ORF">EIM44_01670</name>
</gene>
<keyword evidence="1" id="KW-0175">Coiled coil</keyword>
<dbReference type="AlphaFoldDB" id="A0A426FKE9"/>